<evidence type="ECO:0000313" key="2">
    <source>
        <dbReference type="EMBL" id="RNA13887.1"/>
    </source>
</evidence>
<reference evidence="2 3" key="1">
    <citation type="journal article" date="2018" name="Sci. Rep.">
        <title>Genomic signatures of local adaptation to the degree of environmental predictability in rotifers.</title>
        <authorList>
            <person name="Franch-Gras L."/>
            <person name="Hahn C."/>
            <person name="Garcia-Roger E.M."/>
            <person name="Carmona M.J."/>
            <person name="Serra M."/>
            <person name="Gomez A."/>
        </authorList>
    </citation>
    <scope>NUCLEOTIDE SEQUENCE [LARGE SCALE GENOMIC DNA]</scope>
    <source>
        <strain evidence="2">HYR1</strain>
    </source>
</reference>
<dbReference type="Proteomes" id="UP000276133">
    <property type="component" value="Unassembled WGS sequence"/>
</dbReference>
<keyword evidence="1" id="KW-0812">Transmembrane</keyword>
<protein>
    <submittedName>
        <fullName evidence="2">Uncharacterized protein</fullName>
    </submittedName>
</protein>
<accession>A0A3M7QQZ9</accession>
<keyword evidence="1" id="KW-1133">Transmembrane helix</keyword>
<evidence type="ECO:0000256" key="1">
    <source>
        <dbReference type="SAM" id="Phobius"/>
    </source>
</evidence>
<name>A0A3M7QQZ9_BRAPC</name>
<feature type="transmembrane region" description="Helical" evidence="1">
    <location>
        <begin position="42"/>
        <end position="62"/>
    </location>
</feature>
<gene>
    <name evidence="2" type="ORF">BpHYR1_017224</name>
</gene>
<comment type="caution">
    <text evidence="2">The sequence shown here is derived from an EMBL/GenBank/DDBJ whole genome shotgun (WGS) entry which is preliminary data.</text>
</comment>
<proteinExistence type="predicted"/>
<keyword evidence="3" id="KW-1185">Reference proteome</keyword>
<organism evidence="2 3">
    <name type="scientific">Brachionus plicatilis</name>
    <name type="common">Marine rotifer</name>
    <name type="synonym">Brachionus muelleri</name>
    <dbReference type="NCBI Taxonomy" id="10195"/>
    <lineage>
        <taxon>Eukaryota</taxon>
        <taxon>Metazoa</taxon>
        <taxon>Spiralia</taxon>
        <taxon>Gnathifera</taxon>
        <taxon>Rotifera</taxon>
        <taxon>Eurotatoria</taxon>
        <taxon>Monogononta</taxon>
        <taxon>Pseudotrocha</taxon>
        <taxon>Ploima</taxon>
        <taxon>Brachionidae</taxon>
        <taxon>Brachionus</taxon>
    </lineage>
</organism>
<sequence>MLATSFSFCNLVDYLKNLPLFSFRVNTKVTIKDNFEFLGIQIFNLYLFVILIFEISGFLTGLKYFECIERKICCYYLFHLQHKRLD</sequence>
<evidence type="ECO:0000313" key="3">
    <source>
        <dbReference type="Proteomes" id="UP000276133"/>
    </source>
</evidence>
<dbReference type="EMBL" id="REGN01005305">
    <property type="protein sequence ID" value="RNA13887.1"/>
    <property type="molecule type" value="Genomic_DNA"/>
</dbReference>
<dbReference type="AlphaFoldDB" id="A0A3M7QQZ9"/>
<keyword evidence="1" id="KW-0472">Membrane</keyword>